<keyword evidence="2" id="KW-1185">Reference proteome</keyword>
<organism evidence="1 2">
    <name type="scientific">Sinomonas cyclohexanicum</name>
    <name type="common">Corynebacterium cyclohexanicum</name>
    <dbReference type="NCBI Taxonomy" id="322009"/>
    <lineage>
        <taxon>Bacteria</taxon>
        <taxon>Bacillati</taxon>
        <taxon>Actinomycetota</taxon>
        <taxon>Actinomycetes</taxon>
        <taxon>Micrococcales</taxon>
        <taxon>Micrococcaceae</taxon>
        <taxon>Sinomonas</taxon>
    </lineage>
</organism>
<sequence>MILMTKLSISEETIELLPTRETLAWSFHWGSNVALVLASNSSTAANLGSVFAIANSTAVQNIGVSQH</sequence>
<name>A0ABM7PTE7_SINCY</name>
<gene>
    <name evidence="1" type="ORF">SCMU_11680</name>
</gene>
<protein>
    <submittedName>
        <fullName evidence="1">Uncharacterized protein</fullName>
    </submittedName>
</protein>
<dbReference type="Proteomes" id="UP001319861">
    <property type="component" value="Chromosome"/>
</dbReference>
<accession>A0ABM7PTE7</accession>
<evidence type="ECO:0000313" key="1">
    <source>
        <dbReference type="EMBL" id="BCT75326.1"/>
    </source>
</evidence>
<dbReference type="EMBL" id="AP024525">
    <property type="protein sequence ID" value="BCT75326.1"/>
    <property type="molecule type" value="Genomic_DNA"/>
</dbReference>
<proteinExistence type="predicted"/>
<reference evidence="1 2" key="1">
    <citation type="journal article" date="2021" name="J. Biosci. Bioeng.">
        <title>Identification and characterization of a chc gene cluster responsible for the aromatization pathway of cyclohexanecarboxylate degradation in Sinomonas cyclohexanicum ATCC 51369.</title>
        <authorList>
            <person name="Yamamoto T."/>
            <person name="Hasegawa Y."/>
            <person name="Lau P.C.K."/>
            <person name="Iwaki H."/>
        </authorList>
    </citation>
    <scope>NUCLEOTIDE SEQUENCE [LARGE SCALE GENOMIC DNA]</scope>
    <source>
        <strain evidence="1 2">ATCC 51369</strain>
    </source>
</reference>
<evidence type="ECO:0000313" key="2">
    <source>
        <dbReference type="Proteomes" id="UP001319861"/>
    </source>
</evidence>